<dbReference type="EMBL" id="MTJN01000002">
    <property type="protein sequence ID" value="OOV06733.1"/>
    <property type="molecule type" value="Genomic_DNA"/>
</dbReference>
<dbReference type="RefSeq" id="WP_078364555.1">
    <property type="nucleotide sequence ID" value="NZ_MTJN01000002.1"/>
</dbReference>
<dbReference type="OrthoDB" id="9153776at2"/>
<dbReference type="Pfam" id="PF12091">
    <property type="entry name" value="DUF3567"/>
    <property type="match status" value="1"/>
</dbReference>
<sequence length="102" mass="11489">MHTLYDSDTFSVTHMLANAVAADVPTDGLGEGEQLLIVPRLARHGFEIVDKRNGKEVYLDGSWAELFQQHISAWQLKTPTQEEVEDTLEQYAELAQNPVILH</sequence>
<keyword evidence="2" id="KW-1185">Reference proteome</keyword>
<protein>
    <recommendedName>
        <fullName evidence="3">DUF3567 domain-containing protein</fullName>
    </recommendedName>
</protein>
<organism evidence="1 2">
    <name type="scientific">Rhodoferax fermentans</name>
    <dbReference type="NCBI Taxonomy" id="28066"/>
    <lineage>
        <taxon>Bacteria</taxon>
        <taxon>Pseudomonadati</taxon>
        <taxon>Pseudomonadota</taxon>
        <taxon>Betaproteobacteria</taxon>
        <taxon>Burkholderiales</taxon>
        <taxon>Comamonadaceae</taxon>
        <taxon>Rhodoferax</taxon>
    </lineage>
</organism>
<dbReference type="STRING" id="28066.RF819_08350"/>
<dbReference type="AlphaFoldDB" id="A0A1T1ARV8"/>
<evidence type="ECO:0000313" key="2">
    <source>
        <dbReference type="Proteomes" id="UP000190750"/>
    </source>
</evidence>
<comment type="caution">
    <text evidence="1">The sequence shown here is derived from an EMBL/GenBank/DDBJ whole genome shotgun (WGS) entry which is preliminary data.</text>
</comment>
<gene>
    <name evidence="1" type="ORF">RF819_08350</name>
</gene>
<accession>A0A1T1ARV8</accession>
<reference evidence="1 2" key="1">
    <citation type="submission" date="2017-01" db="EMBL/GenBank/DDBJ databases">
        <title>Genome sequencing of Rhodoferax fermentans JCM 7819.</title>
        <authorList>
            <person name="Kim Y.J."/>
            <person name="Farh M.E.-A."/>
            <person name="Yang D.-C."/>
        </authorList>
    </citation>
    <scope>NUCLEOTIDE SEQUENCE [LARGE SCALE GENOMIC DNA]</scope>
    <source>
        <strain evidence="1 2">JCM 7819</strain>
    </source>
</reference>
<name>A0A1T1ARV8_RHOFE</name>
<evidence type="ECO:0000313" key="1">
    <source>
        <dbReference type="EMBL" id="OOV06733.1"/>
    </source>
</evidence>
<dbReference type="Proteomes" id="UP000190750">
    <property type="component" value="Unassembled WGS sequence"/>
</dbReference>
<proteinExistence type="predicted"/>
<evidence type="ECO:0008006" key="3">
    <source>
        <dbReference type="Google" id="ProtNLM"/>
    </source>
</evidence>
<dbReference type="InterPro" id="IPR021951">
    <property type="entry name" value="DUF3567"/>
</dbReference>